<accession>A0A915ET99</accession>
<keyword evidence="2" id="KW-1185">Reference proteome</keyword>
<dbReference type="WBParaSite" id="jg9064">
    <property type="protein sequence ID" value="jg9064"/>
    <property type="gene ID" value="jg9064"/>
</dbReference>
<protein>
    <submittedName>
        <fullName evidence="3">Uncharacterized protein</fullName>
    </submittedName>
</protein>
<evidence type="ECO:0000256" key="1">
    <source>
        <dbReference type="SAM" id="MobiDB-lite"/>
    </source>
</evidence>
<dbReference type="Proteomes" id="UP000887574">
    <property type="component" value="Unplaced"/>
</dbReference>
<feature type="compositionally biased region" description="Acidic residues" evidence="1">
    <location>
        <begin position="98"/>
        <end position="111"/>
    </location>
</feature>
<name>A0A915ET99_9BILA</name>
<reference evidence="3" key="1">
    <citation type="submission" date="2022-11" db="UniProtKB">
        <authorList>
            <consortium name="WormBaseParasite"/>
        </authorList>
    </citation>
    <scope>IDENTIFICATION</scope>
</reference>
<sequence length="117" mass="13529">MENALGGQLQQEMIEMLEKREEFGRTDVSYLMQLMDPSNRGQSLTEEEKQAGIEVLANKMHVDMISQVVYIKHNLHLEYAHLFKSGGKDAEVDEAEENLVEESEQENEIGEEMYMFD</sequence>
<organism evidence="2 3">
    <name type="scientific">Ditylenchus dipsaci</name>
    <dbReference type="NCBI Taxonomy" id="166011"/>
    <lineage>
        <taxon>Eukaryota</taxon>
        <taxon>Metazoa</taxon>
        <taxon>Ecdysozoa</taxon>
        <taxon>Nematoda</taxon>
        <taxon>Chromadorea</taxon>
        <taxon>Rhabditida</taxon>
        <taxon>Tylenchina</taxon>
        <taxon>Tylenchomorpha</taxon>
        <taxon>Sphaerularioidea</taxon>
        <taxon>Anguinidae</taxon>
        <taxon>Anguininae</taxon>
        <taxon>Ditylenchus</taxon>
    </lineage>
</organism>
<evidence type="ECO:0000313" key="3">
    <source>
        <dbReference type="WBParaSite" id="jg9064"/>
    </source>
</evidence>
<feature type="region of interest" description="Disordered" evidence="1">
    <location>
        <begin position="98"/>
        <end position="117"/>
    </location>
</feature>
<dbReference type="AlphaFoldDB" id="A0A915ET99"/>
<proteinExistence type="predicted"/>
<evidence type="ECO:0000313" key="2">
    <source>
        <dbReference type="Proteomes" id="UP000887574"/>
    </source>
</evidence>